<keyword evidence="5" id="KW-1185">Reference proteome</keyword>
<organism evidence="4 5">
    <name type="scientific">Inquilinus ginsengisoli</name>
    <dbReference type="NCBI Taxonomy" id="363840"/>
    <lineage>
        <taxon>Bacteria</taxon>
        <taxon>Pseudomonadati</taxon>
        <taxon>Pseudomonadota</taxon>
        <taxon>Alphaproteobacteria</taxon>
        <taxon>Rhodospirillales</taxon>
        <taxon>Rhodospirillaceae</taxon>
        <taxon>Inquilinus</taxon>
    </lineage>
</organism>
<reference evidence="4 5" key="1">
    <citation type="submission" date="2023-07" db="EMBL/GenBank/DDBJ databases">
        <title>Sorghum-associated microbial communities from plants grown in Nebraska, USA.</title>
        <authorList>
            <person name="Schachtman D."/>
        </authorList>
    </citation>
    <scope>NUCLEOTIDE SEQUENCE [LARGE SCALE GENOMIC DNA]</scope>
    <source>
        <strain evidence="4 5">584</strain>
    </source>
</reference>
<name>A0ABU1JGV0_9PROT</name>
<evidence type="ECO:0000256" key="1">
    <source>
        <dbReference type="ARBA" id="ARBA00007169"/>
    </source>
</evidence>
<evidence type="ECO:0000256" key="2">
    <source>
        <dbReference type="SAM" id="MobiDB-lite"/>
    </source>
</evidence>
<evidence type="ECO:0000313" key="5">
    <source>
        <dbReference type="Proteomes" id="UP001262410"/>
    </source>
</evidence>
<evidence type="ECO:0000313" key="4">
    <source>
        <dbReference type="EMBL" id="MDR6287818.1"/>
    </source>
</evidence>
<dbReference type="PANTHER" id="PTHR11487">
    <property type="entry name" value="THIOESTERASE"/>
    <property type="match status" value="1"/>
</dbReference>
<dbReference type="InterPro" id="IPR012223">
    <property type="entry name" value="TEII"/>
</dbReference>
<comment type="similarity">
    <text evidence="1">Belongs to the thioesterase family.</text>
</comment>
<dbReference type="Pfam" id="PF00975">
    <property type="entry name" value="Thioesterase"/>
    <property type="match status" value="1"/>
</dbReference>
<dbReference type="Gene3D" id="3.40.50.1820">
    <property type="entry name" value="alpha/beta hydrolase"/>
    <property type="match status" value="1"/>
</dbReference>
<evidence type="ECO:0000259" key="3">
    <source>
        <dbReference type="Pfam" id="PF00975"/>
    </source>
</evidence>
<dbReference type="SUPFAM" id="SSF53474">
    <property type="entry name" value="alpha/beta-Hydrolases"/>
    <property type="match status" value="1"/>
</dbReference>
<feature type="compositionally biased region" description="Low complexity" evidence="2">
    <location>
        <begin position="237"/>
        <end position="247"/>
    </location>
</feature>
<dbReference type="RefSeq" id="WP_309791731.1">
    <property type="nucleotide sequence ID" value="NZ_JAVDPW010000001.1"/>
</dbReference>
<accession>A0ABU1JGV0</accession>
<feature type="region of interest" description="Disordered" evidence="2">
    <location>
        <begin position="236"/>
        <end position="259"/>
    </location>
</feature>
<sequence>MSVAAARLFCLPYSGASAMIYARWRRLLPSWLAVQPVELPGRGTRMAEPLGTDPHRLAEALADEIRDGLDGPYALFGHSLGALLAFELAHALLDRGAPAPLVLFASGTEAPAVRDDRRWECPRSDAELIADLRGYQGTPEEALADAELMALVLPVLRADFLMCGAYAHQPRPALPCPVHVLGGTRDDVARPALEAWGRETAADFALDLFDGDHFFIHARQAEVLRVVDASVSRRIHGGPAASSRAGGSPPPAGRALLRA</sequence>
<feature type="domain" description="Thioesterase" evidence="3">
    <location>
        <begin position="7"/>
        <end position="229"/>
    </location>
</feature>
<protein>
    <submittedName>
        <fullName evidence="4">Surfactin synthase thioesterase subunit</fullName>
    </submittedName>
</protein>
<dbReference type="InterPro" id="IPR001031">
    <property type="entry name" value="Thioesterase"/>
</dbReference>
<gene>
    <name evidence="4" type="ORF">E9232_000317</name>
</gene>
<dbReference type="InterPro" id="IPR029058">
    <property type="entry name" value="AB_hydrolase_fold"/>
</dbReference>
<dbReference type="PANTHER" id="PTHR11487:SF0">
    <property type="entry name" value="S-ACYL FATTY ACID SYNTHASE THIOESTERASE, MEDIUM CHAIN"/>
    <property type="match status" value="1"/>
</dbReference>
<comment type="caution">
    <text evidence="4">The sequence shown here is derived from an EMBL/GenBank/DDBJ whole genome shotgun (WGS) entry which is preliminary data.</text>
</comment>
<dbReference type="Proteomes" id="UP001262410">
    <property type="component" value="Unassembled WGS sequence"/>
</dbReference>
<proteinExistence type="inferred from homology"/>
<dbReference type="EMBL" id="JAVDPW010000001">
    <property type="protein sequence ID" value="MDR6287818.1"/>
    <property type="molecule type" value="Genomic_DNA"/>
</dbReference>